<dbReference type="Proteomes" id="UP000663699">
    <property type="component" value="Chromosome 5"/>
</dbReference>
<dbReference type="InterPro" id="IPR019163">
    <property type="entry name" value="THO_Thoc5"/>
</dbReference>
<dbReference type="OrthoDB" id="20582at2759"/>
<dbReference type="Pfam" id="PF09766">
    <property type="entry name" value="FmiP_Thoc5"/>
    <property type="match status" value="1"/>
</dbReference>
<name>A0A899G1A9_9ASCO</name>
<accession>A0A899G1A9</accession>
<dbReference type="PANTHER" id="PTHR13375:SF3">
    <property type="entry name" value="THO COMPLEX SUBUNIT 5 HOMOLOG"/>
    <property type="match status" value="1"/>
</dbReference>
<dbReference type="EMBL" id="CP054536">
    <property type="protein sequence ID" value="QSL65269.1"/>
    <property type="molecule type" value="Genomic_DNA"/>
</dbReference>
<evidence type="ECO:0008006" key="7">
    <source>
        <dbReference type="Google" id="ProtNLM"/>
    </source>
</evidence>
<evidence type="ECO:0000313" key="6">
    <source>
        <dbReference type="Proteomes" id="UP000663699"/>
    </source>
</evidence>
<comment type="similarity">
    <text evidence="2">Belongs to the THOC5 family.</text>
</comment>
<gene>
    <name evidence="5" type="ORF">MERGE_002578</name>
</gene>
<keyword evidence="6" id="KW-1185">Reference proteome</keyword>
<protein>
    <recommendedName>
        <fullName evidence="7">THO complex subunit 5</fullName>
    </recommendedName>
</protein>
<comment type="subcellular location">
    <subcellularLocation>
        <location evidence="1">Nucleus</location>
    </subcellularLocation>
</comment>
<evidence type="ECO:0000256" key="2">
    <source>
        <dbReference type="ARBA" id="ARBA00008044"/>
    </source>
</evidence>
<dbReference type="GO" id="GO:0000445">
    <property type="term" value="C:THO complex part of transcription export complex"/>
    <property type="evidence" value="ECO:0007669"/>
    <property type="project" value="TreeGrafter"/>
</dbReference>
<reference evidence="5" key="1">
    <citation type="submission" date="2020-06" db="EMBL/GenBank/DDBJ databases">
        <title>Genomes of multiple members of Pneumocystis genus reveal paths to human pathogen Pneumocystis jirovecii.</title>
        <authorList>
            <person name="Cisse O.H."/>
            <person name="Ma L."/>
            <person name="Dekker J."/>
            <person name="Khil P."/>
            <person name="Jo J."/>
            <person name="Brenchley J."/>
            <person name="Blair R."/>
            <person name="Pahar B."/>
            <person name="Chabe M."/>
            <person name="Van Rompay K.A."/>
            <person name="Keesler R."/>
            <person name="Sukura A."/>
            <person name="Hirsch V."/>
            <person name="Kutty G."/>
            <person name="Liu Y."/>
            <person name="Peng L."/>
            <person name="Chen J."/>
            <person name="Song J."/>
            <person name="Weissenbacher-Lang C."/>
            <person name="Xu J."/>
            <person name="Upham N.S."/>
            <person name="Stajich J.E."/>
            <person name="Cuomo C.A."/>
            <person name="Cushion M.T."/>
            <person name="Kovacs J.A."/>
        </authorList>
    </citation>
    <scope>NUCLEOTIDE SEQUENCE</scope>
    <source>
        <strain evidence="5">2A</strain>
    </source>
</reference>
<organism evidence="5 6">
    <name type="scientific">Pneumocystis wakefieldiae</name>
    <dbReference type="NCBI Taxonomy" id="38082"/>
    <lineage>
        <taxon>Eukaryota</taxon>
        <taxon>Fungi</taxon>
        <taxon>Dikarya</taxon>
        <taxon>Ascomycota</taxon>
        <taxon>Taphrinomycotina</taxon>
        <taxon>Pneumocystomycetes</taxon>
        <taxon>Pneumocystaceae</taxon>
        <taxon>Pneumocystis</taxon>
    </lineage>
</organism>
<dbReference type="PANTHER" id="PTHR13375">
    <property type="entry name" value="FMS INTERACTING PROTEIN"/>
    <property type="match status" value="1"/>
</dbReference>
<keyword evidence="4" id="KW-0175">Coiled coil</keyword>
<sequence length="209" mass="24470">MENIHSLGSNNQNLSADNSQKKVFETCIDLAKKAQEQCRQLLHSSSIDSKAKTHLMTLISRLRATNRAAYLEARTSKQEAQRARQLLDQKYLQLQNLYYEQQHILTSIKACETFPTTYDSLSMISEEEFLALHPNFSKTTDQHTLMLARLSHEKKERENLEKVRRDLLKQKSELISQNKVHKEELEELDSQLKNFIRSAEPLQEFMKKY</sequence>
<dbReference type="GO" id="GO:0003729">
    <property type="term" value="F:mRNA binding"/>
    <property type="evidence" value="ECO:0007669"/>
    <property type="project" value="TreeGrafter"/>
</dbReference>
<evidence type="ECO:0000256" key="4">
    <source>
        <dbReference type="SAM" id="Coils"/>
    </source>
</evidence>
<keyword evidence="3" id="KW-0539">Nucleus</keyword>
<proteinExistence type="inferred from homology"/>
<dbReference type="AlphaFoldDB" id="A0A899G1A9"/>
<evidence type="ECO:0000313" key="5">
    <source>
        <dbReference type="EMBL" id="QSL65269.1"/>
    </source>
</evidence>
<evidence type="ECO:0000256" key="3">
    <source>
        <dbReference type="ARBA" id="ARBA00023242"/>
    </source>
</evidence>
<feature type="coiled-coil region" evidence="4">
    <location>
        <begin position="150"/>
        <end position="198"/>
    </location>
</feature>
<evidence type="ECO:0000256" key="1">
    <source>
        <dbReference type="ARBA" id="ARBA00004123"/>
    </source>
</evidence>
<dbReference type="GO" id="GO:0006406">
    <property type="term" value="P:mRNA export from nucleus"/>
    <property type="evidence" value="ECO:0007669"/>
    <property type="project" value="TreeGrafter"/>
</dbReference>